<reference evidence="1" key="1">
    <citation type="submission" date="2021-02" db="EMBL/GenBank/DDBJ databases">
        <authorList>
            <person name="Nowell W R."/>
        </authorList>
    </citation>
    <scope>NUCLEOTIDE SEQUENCE</scope>
</reference>
<evidence type="ECO:0000313" key="1">
    <source>
        <dbReference type="EMBL" id="CAF4842726.1"/>
    </source>
</evidence>
<dbReference type="Proteomes" id="UP000681967">
    <property type="component" value="Unassembled WGS sequence"/>
</dbReference>
<accession>A0A8S3BNG4</accession>
<gene>
    <name evidence="1" type="ORF">BYL167_LOCUS49873</name>
</gene>
<proteinExistence type="predicted"/>
<dbReference type="EMBL" id="CAJOBH010150184">
    <property type="protein sequence ID" value="CAF4842726.1"/>
    <property type="molecule type" value="Genomic_DNA"/>
</dbReference>
<feature type="non-terminal residue" evidence="1">
    <location>
        <position position="1"/>
    </location>
</feature>
<protein>
    <submittedName>
        <fullName evidence="1">Uncharacterized protein</fullName>
    </submittedName>
</protein>
<organism evidence="1 2">
    <name type="scientific">Rotaria magnacalcarata</name>
    <dbReference type="NCBI Taxonomy" id="392030"/>
    <lineage>
        <taxon>Eukaryota</taxon>
        <taxon>Metazoa</taxon>
        <taxon>Spiralia</taxon>
        <taxon>Gnathifera</taxon>
        <taxon>Rotifera</taxon>
        <taxon>Eurotatoria</taxon>
        <taxon>Bdelloidea</taxon>
        <taxon>Philodinida</taxon>
        <taxon>Philodinidae</taxon>
        <taxon>Rotaria</taxon>
    </lineage>
</organism>
<sequence length="69" mass="7889">CVAFHGRPRFRFSPKGTSFVIEGGLQCFNLIAIPITCLQMYSFKQFGQLQNPFFHSDPMFGKVTFQIPN</sequence>
<name>A0A8S3BNG4_9BILA</name>
<evidence type="ECO:0000313" key="2">
    <source>
        <dbReference type="Proteomes" id="UP000681967"/>
    </source>
</evidence>
<comment type="caution">
    <text evidence="1">The sequence shown here is derived from an EMBL/GenBank/DDBJ whole genome shotgun (WGS) entry which is preliminary data.</text>
</comment>
<dbReference type="AlphaFoldDB" id="A0A8S3BNG4"/>